<proteinExistence type="predicted"/>
<sequence>MTAPTVEAAIHELMDLAWNLVHDLLQERGLLGDGLFVEEFTGIHSWVEGITRYTVLHSREVAVLFVDTRPVDAIAFHHDLLGADDPARFFTRRSKAVRASGGQGA</sequence>
<name>A0AAJ1SPP1_9MICC</name>
<protein>
    <submittedName>
        <fullName evidence="1">Uncharacterized protein</fullName>
    </submittedName>
</protein>
<evidence type="ECO:0000313" key="2">
    <source>
        <dbReference type="Proteomes" id="UP001239267"/>
    </source>
</evidence>
<dbReference type="AlphaFoldDB" id="A0AAJ1SPP1"/>
<reference evidence="1 2" key="1">
    <citation type="submission" date="2023-07" db="EMBL/GenBank/DDBJ databases">
        <title>Sorghum-associated microbial communities from plants grown in Nebraska, USA.</title>
        <authorList>
            <person name="Schachtman D."/>
        </authorList>
    </citation>
    <scope>NUCLEOTIDE SEQUENCE [LARGE SCALE GENOMIC DNA]</scope>
    <source>
        <strain evidence="1 2">DS1001</strain>
    </source>
</reference>
<evidence type="ECO:0000313" key="1">
    <source>
        <dbReference type="EMBL" id="MDQ0144742.1"/>
    </source>
</evidence>
<gene>
    <name evidence="1" type="ORF">J2T23_000616</name>
</gene>
<keyword evidence="2" id="KW-1185">Reference proteome</keyword>
<dbReference type="EMBL" id="JAUSTB010000001">
    <property type="protein sequence ID" value="MDQ0144742.1"/>
    <property type="molecule type" value="Genomic_DNA"/>
</dbReference>
<accession>A0AAJ1SPP1</accession>
<organism evidence="1 2">
    <name type="scientific">Pseudarthrobacter niigatensis</name>
    <dbReference type="NCBI Taxonomy" id="369935"/>
    <lineage>
        <taxon>Bacteria</taxon>
        <taxon>Bacillati</taxon>
        <taxon>Actinomycetota</taxon>
        <taxon>Actinomycetes</taxon>
        <taxon>Micrococcales</taxon>
        <taxon>Micrococcaceae</taxon>
        <taxon>Pseudarthrobacter</taxon>
    </lineage>
</organism>
<comment type="caution">
    <text evidence="1">The sequence shown here is derived from an EMBL/GenBank/DDBJ whole genome shotgun (WGS) entry which is preliminary data.</text>
</comment>
<dbReference type="Proteomes" id="UP001239267">
    <property type="component" value="Unassembled WGS sequence"/>
</dbReference>
<dbReference type="RefSeq" id="WP_307357044.1">
    <property type="nucleotide sequence ID" value="NZ_JAUSTB010000001.1"/>
</dbReference>